<evidence type="ECO:0000256" key="1">
    <source>
        <dbReference type="SAM" id="MobiDB-lite"/>
    </source>
</evidence>
<accession>A0A645EZN4</accession>
<gene>
    <name evidence="2" type="ORF">SDC9_154667</name>
</gene>
<organism evidence="2">
    <name type="scientific">bioreactor metagenome</name>
    <dbReference type="NCBI Taxonomy" id="1076179"/>
    <lineage>
        <taxon>unclassified sequences</taxon>
        <taxon>metagenomes</taxon>
        <taxon>ecological metagenomes</taxon>
    </lineage>
</organism>
<protein>
    <submittedName>
        <fullName evidence="2">Uncharacterized protein</fullName>
    </submittedName>
</protein>
<comment type="caution">
    <text evidence="2">The sequence shown here is derived from an EMBL/GenBank/DDBJ whole genome shotgun (WGS) entry which is preliminary data.</text>
</comment>
<name>A0A645EZN4_9ZZZZ</name>
<feature type="compositionally biased region" description="Polar residues" evidence="1">
    <location>
        <begin position="1"/>
        <end position="10"/>
    </location>
</feature>
<reference evidence="2" key="1">
    <citation type="submission" date="2019-08" db="EMBL/GenBank/DDBJ databases">
        <authorList>
            <person name="Kucharzyk K."/>
            <person name="Murdoch R.W."/>
            <person name="Higgins S."/>
            <person name="Loffler F."/>
        </authorList>
    </citation>
    <scope>NUCLEOTIDE SEQUENCE</scope>
</reference>
<dbReference type="EMBL" id="VSSQ01053366">
    <property type="protein sequence ID" value="MPN07397.1"/>
    <property type="molecule type" value="Genomic_DNA"/>
</dbReference>
<dbReference type="AlphaFoldDB" id="A0A645EZN4"/>
<evidence type="ECO:0000313" key="2">
    <source>
        <dbReference type="EMBL" id="MPN07397.1"/>
    </source>
</evidence>
<feature type="region of interest" description="Disordered" evidence="1">
    <location>
        <begin position="1"/>
        <end position="24"/>
    </location>
</feature>
<proteinExistence type="predicted"/>
<sequence>MKKPNTPSESRQNHEKNSLVSGAIFHEMNVPVSTMIEERHSMATDTPSTPNENPRFSGLYHMYDDVKSMPPVTQPFPAVT</sequence>